<comment type="caution">
    <text evidence="2">The sequence shown here is derived from an EMBL/GenBank/DDBJ whole genome shotgun (WGS) entry which is preliminary data.</text>
</comment>
<dbReference type="AlphaFoldDB" id="A0A8S3SL96"/>
<feature type="coiled-coil region" evidence="1">
    <location>
        <begin position="57"/>
        <end position="117"/>
    </location>
</feature>
<dbReference type="Proteomes" id="UP000683360">
    <property type="component" value="Unassembled WGS sequence"/>
</dbReference>
<keyword evidence="1" id="KW-0175">Coiled coil</keyword>
<sequence>MEERQSRHMLQQVVTTLQQKVQSLEQKDISKHTTDISALQLKVNTVNDSCSLCQNNLGDLKSKFKDLEMNYTLLKDENQKLSPDVASLRQTQSIGNIGNLKQQVQATTNRVKQLEYSNTVTHQDIIALSKITNQNKLDITTVGQNLTQQITSVEQEFRKKTQNVEVDGLYIIAVTVNSDTNDSEFEIYKNNIPLSRVYVQEKFGKHDQSRTSVVSAELQRAIQSV</sequence>
<evidence type="ECO:0000313" key="3">
    <source>
        <dbReference type="Proteomes" id="UP000683360"/>
    </source>
</evidence>
<evidence type="ECO:0000313" key="2">
    <source>
        <dbReference type="EMBL" id="CAG2221554.1"/>
    </source>
</evidence>
<accession>A0A8S3SL96</accession>
<reference evidence="2" key="1">
    <citation type="submission" date="2021-03" db="EMBL/GenBank/DDBJ databases">
        <authorList>
            <person name="Bekaert M."/>
        </authorList>
    </citation>
    <scope>NUCLEOTIDE SEQUENCE</scope>
</reference>
<name>A0A8S3SL96_MYTED</name>
<proteinExistence type="predicted"/>
<evidence type="ECO:0000256" key="1">
    <source>
        <dbReference type="SAM" id="Coils"/>
    </source>
</evidence>
<organism evidence="2 3">
    <name type="scientific">Mytilus edulis</name>
    <name type="common">Blue mussel</name>
    <dbReference type="NCBI Taxonomy" id="6550"/>
    <lineage>
        <taxon>Eukaryota</taxon>
        <taxon>Metazoa</taxon>
        <taxon>Spiralia</taxon>
        <taxon>Lophotrochozoa</taxon>
        <taxon>Mollusca</taxon>
        <taxon>Bivalvia</taxon>
        <taxon>Autobranchia</taxon>
        <taxon>Pteriomorphia</taxon>
        <taxon>Mytilida</taxon>
        <taxon>Mytiloidea</taxon>
        <taxon>Mytilidae</taxon>
        <taxon>Mytilinae</taxon>
        <taxon>Mytilus</taxon>
    </lineage>
</organism>
<dbReference type="OrthoDB" id="6187873at2759"/>
<gene>
    <name evidence="2" type="ORF">MEDL_34956</name>
</gene>
<protein>
    <submittedName>
        <fullName evidence="2">Uncharacterized protein</fullName>
    </submittedName>
</protein>
<dbReference type="Gene3D" id="1.20.5.340">
    <property type="match status" value="1"/>
</dbReference>
<dbReference type="EMBL" id="CAJPWZ010001683">
    <property type="protein sequence ID" value="CAG2221554.1"/>
    <property type="molecule type" value="Genomic_DNA"/>
</dbReference>
<keyword evidence="3" id="KW-1185">Reference proteome</keyword>